<dbReference type="OrthoDB" id="6086at10239"/>
<dbReference type="Gene3D" id="3.40.50.2020">
    <property type="match status" value="2"/>
</dbReference>
<dbReference type="GO" id="GO:0002189">
    <property type="term" value="C:ribose phosphate diphosphokinase complex"/>
    <property type="evidence" value="ECO:0007669"/>
    <property type="project" value="TreeGrafter"/>
</dbReference>
<evidence type="ECO:0000313" key="2">
    <source>
        <dbReference type="EMBL" id="ASZ74844.1"/>
    </source>
</evidence>
<feature type="domain" description="Phosphoribosyltransferase" evidence="1">
    <location>
        <begin position="119"/>
        <end position="227"/>
    </location>
</feature>
<proteinExistence type="predicted"/>
<dbReference type="GO" id="GO:0004749">
    <property type="term" value="F:ribose phosphate diphosphokinase activity"/>
    <property type="evidence" value="ECO:0007669"/>
    <property type="project" value="TreeGrafter"/>
</dbReference>
<protein>
    <submittedName>
        <fullName evidence="2">Phosphoribosyl pyrophosphate transferase</fullName>
    </submittedName>
</protein>
<dbReference type="GO" id="GO:0000287">
    <property type="term" value="F:magnesium ion binding"/>
    <property type="evidence" value="ECO:0007669"/>
    <property type="project" value="InterPro"/>
</dbReference>
<reference evidence="3" key="1">
    <citation type="submission" date="2017-08" db="EMBL/GenBank/DDBJ databases">
        <authorList>
            <person name="de Groot N.N."/>
        </authorList>
    </citation>
    <scope>NUCLEOTIDE SEQUENCE [LARGE SCALE GENOMIC DNA]</scope>
</reference>
<gene>
    <name evidence="2" type="ORF">SEA_TRINA_27</name>
</gene>
<keyword evidence="3" id="KW-1185">Reference proteome</keyword>
<dbReference type="PANTHER" id="PTHR10210">
    <property type="entry name" value="RIBOSE-PHOSPHATE DIPHOSPHOKINASE FAMILY MEMBER"/>
    <property type="match status" value="1"/>
</dbReference>
<dbReference type="Proteomes" id="UP000231419">
    <property type="component" value="Segment"/>
</dbReference>
<dbReference type="CDD" id="cd06223">
    <property type="entry name" value="PRTases_typeI"/>
    <property type="match status" value="1"/>
</dbReference>
<sequence length="281" mass="30925">MIDIYTSFNGKAIKHDIPPFFQFPGGEWDMKIERGYFTGKEIAVVRGSDPNDYVKLALWASAVTKLGGHAHAVIPYLPAARADRGTPTGANIYADMIRLANVESITVLDPHSQYMVERLEAQRKAIKAVAPRAIIRKNLDLFPKYDGVIAPDAGSRSRASGIADVLDYDNANLLYAEKTRNFETGELSDFFVPVGIVDGKRYLIGDDICDGGGTFNGLADAIHAKFPNVKLDLFVSHGIFSKGVGDLFTRFYNIYTTDSLDRPREGGVKYLDAVSELLKLV</sequence>
<dbReference type="InterPro" id="IPR005946">
    <property type="entry name" value="Rib-P_diPkinase"/>
</dbReference>
<dbReference type="PANTHER" id="PTHR10210:SF41">
    <property type="entry name" value="RIBOSE-PHOSPHATE PYROPHOSPHOKINASE 1, CHLOROPLASTIC"/>
    <property type="match status" value="1"/>
</dbReference>
<accession>A0A2D1AD81</accession>
<evidence type="ECO:0000313" key="3">
    <source>
        <dbReference type="Proteomes" id="UP000231419"/>
    </source>
</evidence>
<dbReference type="GO" id="GO:0006015">
    <property type="term" value="P:5-phosphoribose 1-diphosphate biosynthetic process"/>
    <property type="evidence" value="ECO:0007669"/>
    <property type="project" value="TreeGrafter"/>
</dbReference>
<dbReference type="InterPro" id="IPR000836">
    <property type="entry name" value="PRTase_dom"/>
</dbReference>
<dbReference type="EMBL" id="MF668286">
    <property type="protein sequence ID" value="ASZ74844.1"/>
    <property type="molecule type" value="Genomic_DNA"/>
</dbReference>
<organism evidence="2 3">
    <name type="scientific">Rhodococcus phage Trina</name>
    <dbReference type="NCBI Taxonomy" id="2027905"/>
    <lineage>
        <taxon>Viruses</taxon>
        <taxon>Duplodnaviria</taxon>
        <taxon>Heunggongvirae</taxon>
        <taxon>Uroviricota</taxon>
        <taxon>Caudoviricetes</taxon>
        <taxon>Trinavirus</taxon>
        <taxon>Trinavirus trina</taxon>
    </lineage>
</organism>
<dbReference type="GO" id="GO:0006164">
    <property type="term" value="P:purine nucleotide biosynthetic process"/>
    <property type="evidence" value="ECO:0007669"/>
    <property type="project" value="TreeGrafter"/>
</dbReference>
<keyword evidence="2" id="KW-0808">Transferase</keyword>
<name>A0A2D1AD81_9CAUD</name>
<evidence type="ECO:0000259" key="1">
    <source>
        <dbReference type="Pfam" id="PF00156"/>
    </source>
</evidence>
<dbReference type="Pfam" id="PF00156">
    <property type="entry name" value="Pribosyltran"/>
    <property type="match status" value="1"/>
</dbReference>
<dbReference type="SUPFAM" id="SSF53271">
    <property type="entry name" value="PRTase-like"/>
    <property type="match status" value="2"/>
</dbReference>
<dbReference type="InterPro" id="IPR029057">
    <property type="entry name" value="PRTase-like"/>
</dbReference>